<dbReference type="Proteomes" id="UP001056429">
    <property type="component" value="Unassembled WGS sequence"/>
</dbReference>
<comment type="caution">
    <text evidence="4">The sequence shown here is derived from an EMBL/GenBank/DDBJ whole genome shotgun (WGS) entry which is preliminary data.</text>
</comment>
<dbReference type="GO" id="GO:0044781">
    <property type="term" value="P:bacterial-type flagellum organization"/>
    <property type="evidence" value="ECO:0007669"/>
    <property type="project" value="UniProtKB-UniRule"/>
</dbReference>
<evidence type="ECO:0000256" key="3">
    <source>
        <dbReference type="RuleBase" id="RU362076"/>
    </source>
</evidence>
<dbReference type="EMBL" id="JAGSOJ010000007">
    <property type="protein sequence ID" value="MCM1992652.1"/>
    <property type="molecule type" value="Genomic_DNA"/>
</dbReference>
<evidence type="ECO:0000313" key="5">
    <source>
        <dbReference type="Proteomes" id="UP001056429"/>
    </source>
</evidence>
<accession>A0A9J6P919</accession>
<comment type="function">
    <text evidence="3">Required for flagellar hook formation. May act as a scaffolding protein.</text>
</comment>
<keyword evidence="5" id="KW-1185">Reference proteome</keyword>
<proteinExistence type="inferred from homology"/>
<dbReference type="RefSeq" id="WP_250861826.1">
    <property type="nucleotide sequence ID" value="NZ_JAGSOJ010000007.1"/>
</dbReference>
<protein>
    <recommendedName>
        <fullName evidence="3">Basal-body rod modification protein FlgD</fullName>
    </recommendedName>
</protein>
<organism evidence="4 5">
    <name type="scientific">Oceanirhabdus seepicola</name>
    <dbReference type="NCBI Taxonomy" id="2828781"/>
    <lineage>
        <taxon>Bacteria</taxon>
        <taxon>Bacillati</taxon>
        <taxon>Bacillota</taxon>
        <taxon>Clostridia</taxon>
        <taxon>Eubacteriales</taxon>
        <taxon>Clostridiaceae</taxon>
        <taxon>Oceanirhabdus</taxon>
    </lineage>
</organism>
<evidence type="ECO:0000256" key="2">
    <source>
        <dbReference type="ARBA" id="ARBA00022795"/>
    </source>
</evidence>
<comment type="similarity">
    <text evidence="1 3">Belongs to the FlgD family.</text>
</comment>
<dbReference type="InterPro" id="IPR005648">
    <property type="entry name" value="FlgD"/>
</dbReference>
<keyword evidence="2 3" id="KW-1005">Bacterial flagellum biogenesis</keyword>
<evidence type="ECO:0000256" key="1">
    <source>
        <dbReference type="ARBA" id="ARBA00010577"/>
    </source>
</evidence>
<gene>
    <name evidence="4" type="ORF">KDK92_23295</name>
</gene>
<dbReference type="Pfam" id="PF03963">
    <property type="entry name" value="FlgD"/>
    <property type="match status" value="1"/>
</dbReference>
<reference evidence="4" key="2">
    <citation type="submission" date="2021-04" db="EMBL/GenBank/DDBJ databases">
        <authorList>
            <person name="Dong X."/>
        </authorList>
    </citation>
    <scope>NUCLEOTIDE SEQUENCE</scope>
    <source>
        <strain evidence="4">ZWT</strain>
    </source>
</reference>
<name>A0A9J6P919_9CLOT</name>
<sequence>MEINNNYLMDGATNKGTKVVEKGKGLDKNSFFKILSAQLMNQDPENPADSTQFVAQLAQFTTLEEMENLNKTSEFKNAYGLVGKTVAFDSYNYKGEQYGGVVKNIEQTPGGPLIVTDIFENGKLEEKKFKLSDVSNVYNQPDPYLSSINSNVDFHSMVSLIGKTIKGSNNDGVFEGTVKSTYKTNEGVKAIIDATGRVISSKMEKKESYNESDIFLNGVYNDEKPVKVFVKYDQTSTSDNKYSYKIVADDENADEKQWTEYVPDTEVLGMKILLPKEEPELPCNWEVSVNGFEPKEMHFYSRNILEAGE</sequence>
<dbReference type="AlphaFoldDB" id="A0A9J6P919"/>
<reference evidence="4" key="1">
    <citation type="journal article" date="2021" name="mSystems">
        <title>Bacteria and Archaea Synergistically Convert Glycine Betaine to Biogenic Methane in the Formosa Cold Seep of the South China Sea.</title>
        <authorList>
            <person name="Li L."/>
            <person name="Zhang W."/>
            <person name="Zhang S."/>
            <person name="Song L."/>
            <person name="Sun Q."/>
            <person name="Zhang H."/>
            <person name="Xiang H."/>
            <person name="Dong X."/>
        </authorList>
    </citation>
    <scope>NUCLEOTIDE SEQUENCE</scope>
    <source>
        <strain evidence="4">ZWT</strain>
    </source>
</reference>
<evidence type="ECO:0000313" key="4">
    <source>
        <dbReference type="EMBL" id="MCM1992652.1"/>
    </source>
</evidence>